<comment type="caution">
    <text evidence="1">The sequence shown here is derived from an EMBL/GenBank/DDBJ whole genome shotgun (WGS) entry which is preliminary data.</text>
</comment>
<sequence length="706" mass="78858">MSGRRDWASSWPSPEQEPPKSLLLGIGHDEENYPRRKLPFARDACQDVRGGNYGERILPLKVIGFSLPRLNVEEILRILHQVDAACFCGHIHLCLFGLPVIRACQQSRGDNYVGDNDESLERRVVFKMSDTEEATGSQAASKHKLVDTITDPELAWVAPEPRGIASTITAQDPRLFTIVEEAGSENWEVHAPAEGERKVGDRQGWISLKHQSSKIFKMFVESARGFKERYYVVKPVTEFAFDSLHMERPVFLEDGSPQLDEEGEQVMEWVLRFPLSWSSEHFVLRTDEYLTSAEDLTPAEMADFEKLKAYVDGFKPCRVMTSLGEVALDKHGQPRIEPRFVNTKLLLSCKTVAAENTLLGRMADLASELMRIAAEQKGEKSKKKARKSKPNVLVAEQAASGSFTQSSPVGSSAGTGSGRVKRQREEQMTPIVDLSEGDGGFVLPACLSDQKYFDKNPLQVPASEKAFILGASASARQKQLNEDVAAVIRLAETALVLNEGGPTHEAERLAARNAKLEGRIVQMEGELIDLRGKQENYGNLLEDVRLTRDELKETKKKLEDVETRGAEEKRQMEEVIADLQSKLAPAADEGAEISKMVSRADLVKEIKRQRGLMLASMIHGWKNAIAQLKVVNAERGLTTEGIHKLKRVENGQIIIPEEYREMELEEEKLDEEAVDAEDEEDEEAEEEAVGEEKAPEDNPEGHDESF</sequence>
<evidence type="ECO:0000313" key="1">
    <source>
        <dbReference type="EMBL" id="CAJ2632064.1"/>
    </source>
</evidence>
<keyword evidence="2" id="KW-1185">Reference proteome</keyword>
<protein>
    <submittedName>
        <fullName evidence="1">Uncharacterized protein</fullName>
    </submittedName>
</protein>
<reference evidence="1" key="1">
    <citation type="submission" date="2023-10" db="EMBL/GenBank/DDBJ databases">
        <authorList>
            <person name="Rodriguez Cubillos JULIANA M."/>
            <person name="De Vega J."/>
        </authorList>
    </citation>
    <scope>NUCLEOTIDE SEQUENCE</scope>
</reference>
<organism evidence="1 2">
    <name type="scientific">Trifolium pratense</name>
    <name type="common">Red clover</name>
    <dbReference type="NCBI Taxonomy" id="57577"/>
    <lineage>
        <taxon>Eukaryota</taxon>
        <taxon>Viridiplantae</taxon>
        <taxon>Streptophyta</taxon>
        <taxon>Embryophyta</taxon>
        <taxon>Tracheophyta</taxon>
        <taxon>Spermatophyta</taxon>
        <taxon>Magnoliopsida</taxon>
        <taxon>eudicotyledons</taxon>
        <taxon>Gunneridae</taxon>
        <taxon>Pentapetalae</taxon>
        <taxon>rosids</taxon>
        <taxon>fabids</taxon>
        <taxon>Fabales</taxon>
        <taxon>Fabaceae</taxon>
        <taxon>Papilionoideae</taxon>
        <taxon>50 kb inversion clade</taxon>
        <taxon>NPAAA clade</taxon>
        <taxon>Hologalegina</taxon>
        <taxon>IRL clade</taxon>
        <taxon>Trifolieae</taxon>
        <taxon>Trifolium</taxon>
    </lineage>
</organism>
<evidence type="ECO:0000313" key="2">
    <source>
        <dbReference type="Proteomes" id="UP001177021"/>
    </source>
</evidence>
<dbReference type="EMBL" id="CASHSV030000001">
    <property type="protein sequence ID" value="CAJ2632064.1"/>
    <property type="molecule type" value="Genomic_DNA"/>
</dbReference>
<proteinExistence type="predicted"/>
<dbReference type="Proteomes" id="UP001177021">
    <property type="component" value="Unassembled WGS sequence"/>
</dbReference>
<name>A0ACB0IJA0_TRIPR</name>
<gene>
    <name evidence="1" type="ORF">MILVUS5_LOCUS3446</name>
</gene>
<accession>A0ACB0IJA0</accession>